<name>A0ABP6WT77_9ACTN</name>
<accession>A0ABP6WT77</accession>
<organism evidence="1 2">
    <name type="scientific">Microlunatus spumicola</name>
    <dbReference type="NCBI Taxonomy" id="81499"/>
    <lineage>
        <taxon>Bacteria</taxon>
        <taxon>Bacillati</taxon>
        <taxon>Actinomycetota</taxon>
        <taxon>Actinomycetes</taxon>
        <taxon>Propionibacteriales</taxon>
        <taxon>Propionibacteriaceae</taxon>
        <taxon>Microlunatus</taxon>
    </lineage>
</organism>
<sequence>MSSLIDIPAALVASPRPCAPVAGARLHADDAQPRLRNRFAMSVAQMTWRDMNGSTARGIETAAKQGNQDGRTAFAGAAYVTKHHFSTRSGPSTSRPPA</sequence>
<comment type="caution">
    <text evidence="1">The sequence shown here is derived from an EMBL/GenBank/DDBJ whole genome shotgun (WGS) entry which is preliminary data.</text>
</comment>
<gene>
    <name evidence="1" type="ORF">GCM10022197_09410</name>
</gene>
<dbReference type="Proteomes" id="UP001500767">
    <property type="component" value="Unassembled WGS sequence"/>
</dbReference>
<proteinExistence type="predicted"/>
<dbReference type="RefSeq" id="WP_204912007.1">
    <property type="nucleotide sequence ID" value="NZ_BAAAYR010000001.1"/>
</dbReference>
<evidence type="ECO:0000313" key="2">
    <source>
        <dbReference type="Proteomes" id="UP001500767"/>
    </source>
</evidence>
<evidence type="ECO:0000313" key="1">
    <source>
        <dbReference type="EMBL" id="GAA3556371.1"/>
    </source>
</evidence>
<keyword evidence="2" id="KW-1185">Reference proteome</keyword>
<reference evidence="2" key="1">
    <citation type="journal article" date="2019" name="Int. J. Syst. Evol. Microbiol.">
        <title>The Global Catalogue of Microorganisms (GCM) 10K type strain sequencing project: providing services to taxonomists for standard genome sequencing and annotation.</title>
        <authorList>
            <consortium name="The Broad Institute Genomics Platform"/>
            <consortium name="The Broad Institute Genome Sequencing Center for Infectious Disease"/>
            <person name="Wu L."/>
            <person name="Ma J."/>
        </authorList>
    </citation>
    <scope>NUCLEOTIDE SEQUENCE [LARGE SCALE GENOMIC DNA]</scope>
    <source>
        <strain evidence="2">JCM 16540</strain>
    </source>
</reference>
<dbReference type="EMBL" id="BAAAYR010000001">
    <property type="protein sequence ID" value="GAA3556371.1"/>
    <property type="molecule type" value="Genomic_DNA"/>
</dbReference>
<protein>
    <submittedName>
        <fullName evidence="1">Uncharacterized protein</fullName>
    </submittedName>
</protein>